<feature type="compositionally biased region" description="Basic and acidic residues" evidence="11">
    <location>
        <begin position="258"/>
        <end position="267"/>
    </location>
</feature>
<evidence type="ECO:0000256" key="1">
    <source>
        <dbReference type="ARBA" id="ARBA00000900"/>
    </source>
</evidence>
<sequence length="2541" mass="273242">MENTATTGNGIDTNTDTSTLSYTIGLGRRAVSMLLRASTSSSPTSPTLSHSQNMNAGANVNVNVDPTLNSTASELDADVDTDAGVLDAVGMAHETIDDEYTNDDDDADEDDRDHDDDDDDDDHDLDNDDDLELSQDEDLDYASNSDSEHHGLSENEIGGPSEQELPVDKIHTSSIHPAEYQHNIGDSKSQTYSDQMKPADLLSNQPKSPNSLASAKSHIGRMLTSGRSTSNSNNELSANGRLSVAGSAEQLSRIRSKSSLDRRRDSQEPPSSISASTSDVGRRRSPSIHIDSPSVEDSLGLVKKSLPHMVAASATATGNDASSVNSMNSSTDASDTSIKRRQTYFQKLGIFRAAKSGNDKLTPTGSVSSKTGFVLNRRHSSSKLKPSEDIVDDESSSSAIGTGGSSAFRKSPRNKVIKAGFIPISTKNKSYTELSRLKKVQLVPAGNPSTFTHYTQVASGGVSIASSGGGTSNREKAFSLRGSEIETPHIPVSGAILTMRFCQGGRYLATGGADCILRVFVVSAFGGANAADSIRSEPTQSEISNNNSEPLRNMSNSTPFSQTRAFRPQPQVQQQQKPTADSISLRSFKQSPLDHQQPSRTDSFRQTSAPATSANSPEKLTVPATSLVHPRQVLNPIAYRTFAGHALPIQDLCWSRSNFLLSASSDKTVRLWHVQKASCLKVFAHDAVVSCVRFHPIDEGCFVSVTAGTHATSAFVGGQTTSSGSGSASGHGTVPGITAGALGARSRLRVWSVAEKKVLHFVDLASQGGTSGGGGDGMAGPGSATGVGGAPVPAAGGGSGAAGATGNTAGSGFVTALEFSKDGTLVITGTVDGGLYFHDFMDENALVYNTHVDLKPQGNIKYFRVTGVECLGGAAAAGAAMYDDGSSAGPADDGIAGGEGYVLVTATDGRIRLFNLRDKSLVRRYRGPDMRTFGGVKAVGSMDGRFAICGSEKGTVHIWDLDPNSFANRGVVADMLAAAGDFDDKKRASFVASGSGGADSSGANAPAGNAGAGGGGKNRFFSGLMQWQTDQGRYGESFRAADYSVLCAAFAPPNVRSILGLDSSTGVATSNLTGAFIAAADVIGNIHIFENEPPSGTSKVQDIHTALVADDHQLAVTLGKRSFSSPANSGSNASLYAEQARKSFAHSPVSPTLESLHIELVGRSLSATGPGGQVDPFSSGVSFLAKISLKSAVPPQDQVPQPQFVISPAANSSFEFEDCGVPLTNTQLSSPRQSRRRSYSSASSFTNIHSGTASDVAPWQEPPISLAPKDGAEPSTFKSTSKLSAVGSVAQNKPSLMESWMHLRAHAKSVSVNKSALLDGAATSSNNMAPANATPASKLGGIFHRKRGATTADSSGIGAHSRSITTPASTAFSANNGAAHPPPSRLFQATLALVAMNDAASDQSTPPSTPLVSPPTPRISGRKSGNDLRRNGISLTDLSLNRESLSSDGRPVSKQPSASSLRSSASNRMAAVENFADELDREETLETIANVGDVVVCPVHKLSEHMTVCEEFYELAVDHWGSCLASEGAEEAIEHASLEDWLKHSRKSACDICGFEYGFDALYDPFAPASISIGTYLASIALVVIGYIEFTLRAVSAAVLSLAVFPYLTAKFWKMWFNAWPKKISLQSAAQESVVISSNETVEPISSAQEFAIIQQHVYEGYSILLFLACLVIFGISLLFLARHVVLNTHVDRDAQIVREDVQNDEDIALMNDRARANRIRRNLQLQREQVREQDRLAAEAAQQAENPLPQNLGENPVVGPDARNVQQNRMAQPPPPIEEDDDAPLPQPFTFDDLLRTIGVRGNIADMMLSFGIMLGAVIGLITITAFGTFGPMTISVLLEWFILEVYMPRAAVIVGIATEFLQKVTDPVLDPLLDYITAQLGLQKSNPEIIEAIADNPLKFLKWDAFDLSDYVSSDARHILSGYIVIGFFAYVYAKRVGALDHPYASAAVKSIIGNLKVAFFIMMDFLVLRPYCGFLVDLCTLSVFGPNNTLQKRLDHFQSRPVLFYFIYWITGTVTMFQFIQYIEIARKHVRPGLFWFTLDPANPQFNPLQRFRERSLWKGLYTVLFNAMICTVYVLSAIGGITGVLHSFQLLFNLNDGPFMILPLRWEMRDPVSELSAVIIFVTVAFPLAKYLVEPKKRVSHALKIYLRFASHKLRVTEFTLGQRMISEENDEVGESDALVVKELSVNDAQPELAPSLERKPYLRVPKHDQIVKLPGETIMIAMSRTDPLVGKLGETETDVRANWRRVYAPAQFRARILALMLGQWMLWLISCSTVMILSFALGRVLVENVVKIAQWVSLDKLADVALHGLNSLFSIPNVPNVTDVAASLRWSEGSITRNDLAANDVYSVLACMAFYFSMGTLLRWSASVGFTRLGSNIFKAAFVAFWGVLVIPLIGGILLEMTVPHMAAVHDSSSAFFTQSWFLGLVITKLIHFVVKFIPNIGIKRALGNMHEKLWETGIHELSIFEFFFQAVLPTIVSYTLLCSAFIASTQKADWMSAPFIGTMAAIAMFISFQLATPLRSAISSSITRVRNEQYQ</sequence>
<evidence type="ECO:0000313" key="15">
    <source>
        <dbReference type="Proteomes" id="UP000320333"/>
    </source>
</evidence>
<feature type="transmembrane region" description="Helical" evidence="12">
    <location>
        <begin position="2063"/>
        <end position="2096"/>
    </location>
</feature>
<dbReference type="Pfam" id="PF00400">
    <property type="entry name" value="WD40"/>
    <property type="match status" value="3"/>
</dbReference>
<feature type="domain" description="E3 ubiquitin-protein ligase MARCHF6-like C-terminal" evidence="13">
    <location>
        <begin position="2376"/>
        <end position="2487"/>
    </location>
</feature>
<feature type="transmembrane region" description="Helical" evidence="12">
    <location>
        <begin position="2505"/>
        <end position="2524"/>
    </location>
</feature>
<feature type="compositionally biased region" description="Polar residues" evidence="11">
    <location>
        <begin position="202"/>
        <end position="214"/>
    </location>
</feature>
<dbReference type="InterPro" id="IPR036322">
    <property type="entry name" value="WD40_repeat_dom_sf"/>
</dbReference>
<feature type="region of interest" description="Disordered" evidence="11">
    <location>
        <begin position="1735"/>
        <end position="1762"/>
    </location>
</feature>
<feature type="transmembrane region" description="Helical" evidence="12">
    <location>
        <begin position="1960"/>
        <end position="1986"/>
    </location>
</feature>
<feature type="region of interest" description="Disordered" evidence="11">
    <location>
        <begin position="770"/>
        <end position="791"/>
    </location>
</feature>
<dbReference type="Proteomes" id="UP000320333">
    <property type="component" value="Unassembled WGS sequence"/>
</dbReference>
<evidence type="ECO:0000256" key="4">
    <source>
        <dbReference type="ARBA" id="ARBA00012483"/>
    </source>
</evidence>
<evidence type="ECO:0000256" key="12">
    <source>
        <dbReference type="SAM" id="Phobius"/>
    </source>
</evidence>
<feature type="compositionally biased region" description="Low complexity" evidence="11">
    <location>
        <begin position="38"/>
        <end position="51"/>
    </location>
</feature>
<evidence type="ECO:0000256" key="8">
    <source>
        <dbReference type="ARBA" id="ARBA00022989"/>
    </source>
</evidence>
<feature type="transmembrane region" description="Helical" evidence="12">
    <location>
        <begin position="1812"/>
        <end position="1840"/>
    </location>
</feature>
<organism evidence="14 15">
    <name type="scientific">Chytriomyces confervae</name>
    <dbReference type="NCBI Taxonomy" id="246404"/>
    <lineage>
        <taxon>Eukaryota</taxon>
        <taxon>Fungi</taxon>
        <taxon>Fungi incertae sedis</taxon>
        <taxon>Chytridiomycota</taxon>
        <taxon>Chytridiomycota incertae sedis</taxon>
        <taxon>Chytridiomycetes</taxon>
        <taxon>Chytridiales</taxon>
        <taxon>Chytriomycetaceae</taxon>
        <taxon>Chytriomyces</taxon>
    </lineage>
</organism>
<keyword evidence="7" id="KW-0833">Ubl conjugation pathway</keyword>
<evidence type="ECO:0000256" key="5">
    <source>
        <dbReference type="ARBA" id="ARBA00022679"/>
    </source>
</evidence>
<keyword evidence="5" id="KW-0808">Transferase</keyword>
<dbReference type="PANTHER" id="PTHR13145:SF0">
    <property type="entry name" value="E3 UBIQUITIN-PROTEIN LIGASE MARCHF6"/>
    <property type="match status" value="1"/>
</dbReference>
<dbReference type="EC" id="2.3.2.27" evidence="4"/>
<dbReference type="InterPro" id="IPR015943">
    <property type="entry name" value="WD40/YVTN_repeat-like_dom_sf"/>
</dbReference>
<comment type="catalytic activity">
    <reaction evidence="1">
        <text>S-ubiquitinyl-[E2 ubiquitin-conjugating enzyme]-L-cysteine + [acceptor protein]-L-lysine = [E2 ubiquitin-conjugating enzyme]-L-cysteine + N(6)-ubiquitinyl-[acceptor protein]-L-lysine.</text>
        <dbReference type="EC" id="2.3.2.27"/>
    </reaction>
</comment>
<feature type="compositionally biased region" description="Pro residues" evidence="11">
    <location>
        <begin position="1407"/>
        <end position="1417"/>
    </location>
</feature>
<feature type="transmembrane region" description="Helical" evidence="12">
    <location>
        <begin position="1918"/>
        <end position="1936"/>
    </location>
</feature>
<dbReference type="GO" id="GO:0061630">
    <property type="term" value="F:ubiquitin protein ligase activity"/>
    <property type="evidence" value="ECO:0007669"/>
    <property type="project" value="UniProtKB-EC"/>
</dbReference>
<keyword evidence="8 12" id="KW-1133">Transmembrane helix</keyword>
<feature type="transmembrane region" description="Helical" evidence="12">
    <location>
        <begin position="1662"/>
        <end position="1682"/>
    </location>
</feature>
<feature type="region of interest" description="Disordered" evidence="11">
    <location>
        <begin position="315"/>
        <end position="338"/>
    </location>
</feature>
<dbReference type="SUPFAM" id="SSF50998">
    <property type="entry name" value="Quinoprotein alcohol dehydrogenase-like"/>
    <property type="match status" value="1"/>
</dbReference>
<feature type="region of interest" description="Disordered" evidence="11">
    <location>
        <begin position="534"/>
        <end position="621"/>
    </location>
</feature>
<evidence type="ECO:0000256" key="2">
    <source>
        <dbReference type="ARBA" id="ARBA00004141"/>
    </source>
</evidence>
<dbReference type="GO" id="GO:0005789">
    <property type="term" value="C:endoplasmic reticulum membrane"/>
    <property type="evidence" value="ECO:0007669"/>
    <property type="project" value="TreeGrafter"/>
</dbReference>
<feature type="compositionally biased region" description="Low complexity" evidence="11">
    <location>
        <begin position="568"/>
        <end position="578"/>
    </location>
</feature>
<dbReference type="GO" id="GO:0036503">
    <property type="term" value="P:ERAD pathway"/>
    <property type="evidence" value="ECO:0007669"/>
    <property type="project" value="TreeGrafter"/>
</dbReference>
<feature type="transmembrane region" description="Helical" evidence="12">
    <location>
        <begin position="2469"/>
        <end position="2493"/>
    </location>
</feature>
<feature type="compositionally biased region" description="Polar residues" evidence="11">
    <location>
        <begin position="315"/>
        <end position="336"/>
    </location>
</feature>
<comment type="caution">
    <text evidence="14">The sequence shown here is derived from an EMBL/GenBank/DDBJ whole genome shotgun (WGS) entry which is preliminary data.</text>
</comment>
<gene>
    <name evidence="14" type="ORF">CcCBS67573_g00280</name>
</gene>
<keyword evidence="6 12" id="KW-0812">Transmembrane</keyword>
<proteinExistence type="predicted"/>
<feature type="region of interest" description="Disordered" evidence="11">
    <location>
        <begin position="176"/>
        <end position="296"/>
    </location>
</feature>
<dbReference type="SUPFAM" id="SSF50978">
    <property type="entry name" value="WD40 repeat-like"/>
    <property type="match status" value="1"/>
</dbReference>
<feature type="compositionally biased region" description="Polar residues" evidence="11">
    <location>
        <begin position="225"/>
        <end position="237"/>
    </location>
</feature>
<protein>
    <recommendedName>
        <fullName evidence="4">RING-type E3 ubiquitin transferase</fullName>
        <ecNumber evidence="4">2.3.2.27</ecNumber>
    </recommendedName>
</protein>
<reference evidence="14 15" key="1">
    <citation type="journal article" date="2019" name="Sci. Rep.">
        <title>Comparative genomics of chytrid fungi reveal insights into the obligate biotrophic and pathogenic lifestyle of Synchytrium endobioticum.</title>
        <authorList>
            <person name="van de Vossenberg B.T.L.H."/>
            <person name="Warris S."/>
            <person name="Nguyen H.D.T."/>
            <person name="van Gent-Pelzer M.P.E."/>
            <person name="Joly D.L."/>
            <person name="van de Geest H.C."/>
            <person name="Bonants P.J.M."/>
            <person name="Smith D.S."/>
            <person name="Levesque C.A."/>
            <person name="van der Lee T.A.J."/>
        </authorList>
    </citation>
    <scope>NUCLEOTIDE SEQUENCE [LARGE SCALE GENOMIC DNA]</scope>
    <source>
        <strain evidence="14 15">CBS 675.73</strain>
    </source>
</reference>
<feature type="transmembrane region" description="Helical" evidence="12">
    <location>
        <begin position="2269"/>
        <end position="2291"/>
    </location>
</feature>
<feature type="transmembrane region" description="Helical" evidence="12">
    <location>
        <begin position="2424"/>
        <end position="2448"/>
    </location>
</feature>
<keyword evidence="9 12" id="KW-0472">Membrane</keyword>
<evidence type="ECO:0000313" key="14">
    <source>
        <dbReference type="EMBL" id="TPX78403.1"/>
    </source>
</evidence>
<feature type="region of interest" description="Disordered" evidence="11">
    <location>
        <begin position="92"/>
        <end position="164"/>
    </location>
</feature>
<dbReference type="Gene3D" id="2.130.10.10">
    <property type="entry name" value="YVTN repeat-like/Quinoprotein amine dehydrogenase"/>
    <property type="match status" value="1"/>
</dbReference>
<keyword evidence="15" id="KW-1185">Reference proteome</keyword>
<dbReference type="SMART" id="SM00320">
    <property type="entry name" value="WD40"/>
    <property type="match status" value="6"/>
</dbReference>
<feature type="compositionally biased region" description="Polar residues" evidence="11">
    <location>
        <begin position="184"/>
        <end position="194"/>
    </location>
</feature>
<evidence type="ECO:0000259" key="13">
    <source>
        <dbReference type="Pfam" id="PF23113"/>
    </source>
</evidence>
<feature type="region of interest" description="Disordered" evidence="11">
    <location>
        <begin position="1398"/>
        <end position="1465"/>
    </location>
</feature>
<feature type="transmembrane region" description="Helical" evidence="12">
    <location>
        <begin position="2006"/>
        <end position="2026"/>
    </location>
</feature>
<comment type="pathway">
    <text evidence="3">Protein modification; protein ubiquitination.</text>
</comment>
<dbReference type="EMBL" id="QEAP01000004">
    <property type="protein sequence ID" value="TPX78403.1"/>
    <property type="molecule type" value="Genomic_DNA"/>
</dbReference>
<feature type="region of interest" description="Disordered" evidence="11">
    <location>
        <begin position="356"/>
        <end position="410"/>
    </location>
</feature>
<accession>A0A507FQ62</accession>
<feature type="region of interest" description="Disordered" evidence="11">
    <location>
        <begin position="36"/>
        <end position="65"/>
    </location>
</feature>
<dbReference type="Pfam" id="PF23113">
    <property type="entry name" value="MARCHF6_C"/>
    <property type="match status" value="1"/>
</dbReference>
<evidence type="ECO:0000256" key="9">
    <source>
        <dbReference type="ARBA" id="ARBA00023136"/>
    </source>
</evidence>
<comment type="subcellular location">
    <subcellularLocation>
        <location evidence="2">Membrane</location>
        <topology evidence="2">Multi-pass membrane protein</topology>
    </subcellularLocation>
</comment>
<feature type="compositionally biased region" description="Polar residues" evidence="11">
    <location>
        <begin position="536"/>
        <end position="564"/>
    </location>
</feature>
<dbReference type="PROSITE" id="PS50294">
    <property type="entry name" value="WD_REPEATS_REGION"/>
    <property type="match status" value="1"/>
</dbReference>
<dbReference type="STRING" id="246404.A0A507FQ62"/>
<dbReference type="PANTHER" id="PTHR13145">
    <property type="entry name" value="SSM4 PROTEIN"/>
    <property type="match status" value="1"/>
</dbReference>
<evidence type="ECO:0000256" key="3">
    <source>
        <dbReference type="ARBA" id="ARBA00004906"/>
    </source>
</evidence>
<feature type="transmembrane region" description="Helical" evidence="12">
    <location>
        <begin position="1566"/>
        <end position="1588"/>
    </location>
</feature>
<feature type="region of interest" description="Disordered" evidence="11">
    <location>
        <begin position="1224"/>
        <end position="1279"/>
    </location>
</feature>
<keyword evidence="10" id="KW-0853">WD repeat</keyword>
<dbReference type="PROSITE" id="PS50082">
    <property type="entry name" value="WD_REPEATS_2"/>
    <property type="match status" value="1"/>
</dbReference>
<feature type="repeat" description="WD" evidence="10">
    <location>
        <begin position="642"/>
        <end position="682"/>
    </location>
</feature>
<feature type="compositionally biased region" description="Polar residues" evidence="11">
    <location>
        <begin position="1744"/>
        <end position="1754"/>
    </location>
</feature>
<feature type="transmembrane region" description="Helical" evidence="12">
    <location>
        <begin position="1595"/>
        <end position="1613"/>
    </location>
</feature>
<evidence type="ECO:0000256" key="7">
    <source>
        <dbReference type="ARBA" id="ARBA00022786"/>
    </source>
</evidence>
<feature type="compositionally biased region" description="Polar residues" evidence="11">
    <location>
        <begin position="579"/>
        <end position="618"/>
    </location>
</feature>
<dbReference type="InterPro" id="IPR001680">
    <property type="entry name" value="WD40_rpt"/>
</dbReference>
<feature type="compositionally biased region" description="Polar residues" evidence="11">
    <location>
        <begin position="1433"/>
        <end position="1447"/>
    </location>
</feature>
<dbReference type="InterPro" id="IPR056521">
    <property type="entry name" value="MARCHF6-like_C"/>
</dbReference>
<name>A0A507FQ62_9FUNG</name>
<evidence type="ECO:0000256" key="6">
    <source>
        <dbReference type="ARBA" id="ARBA00022692"/>
    </source>
</evidence>
<feature type="compositionally biased region" description="Polar residues" evidence="11">
    <location>
        <begin position="268"/>
        <end position="279"/>
    </location>
</feature>
<dbReference type="OrthoDB" id="264354at2759"/>
<feature type="transmembrane region" description="Helical" evidence="12">
    <location>
        <begin position="2350"/>
        <end position="2370"/>
    </location>
</feature>
<dbReference type="InterPro" id="IPR011047">
    <property type="entry name" value="Quinoprotein_ADH-like_sf"/>
</dbReference>
<feature type="compositionally biased region" description="Acidic residues" evidence="11">
    <location>
        <begin position="96"/>
        <end position="140"/>
    </location>
</feature>
<feature type="transmembrane region" description="Helical" evidence="12">
    <location>
        <begin position="2382"/>
        <end position="2404"/>
    </location>
</feature>
<evidence type="ECO:0000256" key="11">
    <source>
        <dbReference type="SAM" id="MobiDB-lite"/>
    </source>
</evidence>
<feature type="compositionally biased region" description="Polar residues" evidence="11">
    <location>
        <begin position="359"/>
        <end position="371"/>
    </location>
</feature>
<evidence type="ECO:0000256" key="10">
    <source>
        <dbReference type="PROSITE-ProRule" id="PRU00221"/>
    </source>
</evidence>